<feature type="compositionally biased region" description="Basic and acidic residues" evidence="2">
    <location>
        <begin position="374"/>
        <end position="384"/>
    </location>
</feature>
<sequence>MTDGTGAGEPAGVSRHELSYAYVSAYRQPCAEAGPCRDPQLLGKAAQYLLTEPEPGDTSAAFPLYEALSQNPEIRAPDCRKHLWAVVKATELLETLCVNLFLQPWKKEIRTVKTFTGSFVYHLLPVLSSSAIKSVLASIGYLPHTDTPSEFRLSEDANPDRAMQVGFELLLARVQCLNLLELLEKDQLGPQECLDFLQRKMIPTKPREPVEKETTLEPKEEGTKKDETDKKEVSLYLEPRLALPPQPKPWRCDQNSVDQSIMEMQRNYPDLAIRGRPLVSDKPHQANSSRSSSSKDVRTASDDGRVTELLKKDIKNNGSKADEVLGCDSCNDRKNCDGTGQGNTISSGTEGGRVDDELSGPQAISLHLTLRTGSKTEKSLKLREPQPATEASSWMQQEAAADAQNKKPELSSLSSVDEDQDLRDLAERMGQVHVEETKEEMSSGRGEVNKSTERRKKGRKTSIQGESEEHNLRKPVMETGSAVGHDSCRYSRSSQSAHAVIKQQTQASVCYPSALNISRASCESSIRQQEGEEGGGADTAHGEEEHLAKSFVIVEHHKK</sequence>
<evidence type="ECO:0000256" key="2">
    <source>
        <dbReference type="SAM" id="MobiDB-lite"/>
    </source>
</evidence>
<organism evidence="4 5">
    <name type="scientific">Channa striata</name>
    <name type="common">Snakehead murrel</name>
    <name type="synonym">Ophicephalus striatus</name>
    <dbReference type="NCBI Taxonomy" id="64152"/>
    <lineage>
        <taxon>Eukaryota</taxon>
        <taxon>Metazoa</taxon>
        <taxon>Chordata</taxon>
        <taxon>Craniata</taxon>
        <taxon>Vertebrata</taxon>
        <taxon>Euteleostomi</taxon>
        <taxon>Actinopterygii</taxon>
        <taxon>Neopterygii</taxon>
        <taxon>Teleostei</taxon>
        <taxon>Neoteleostei</taxon>
        <taxon>Acanthomorphata</taxon>
        <taxon>Anabantaria</taxon>
        <taxon>Anabantiformes</taxon>
        <taxon>Channoidei</taxon>
        <taxon>Channidae</taxon>
        <taxon>Channa</taxon>
    </lineage>
</organism>
<feature type="compositionally biased region" description="Basic and acidic residues" evidence="2">
    <location>
        <begin position="293"/>
        <end position="323"/>
    </location>
</feature>
<evidence type="ECO:0000259" key="3">
    <source>
        <dbReference type="Pfam" id="PF21388"/>
    </source>
</evidence>
<reference evidence="4" key="1">
    <citation type="submission" date="2023-07" db="EMBL/GenBank/DDBJ databases">
        <title>Chromosome-level Genome Assembly of Striped Snakehead (Channa striata).</title>
        <authorList>
            <person name="Liu H."/>
        </authorList>
    </citation>
    <scope>NUCLEOTIDE SEQUENCE</scope>
    <source>
        <strain evidence="4">Gz</strain>
        <tissue evidence="4">Muscle</tissue>
    </source>
</reference>
<feature type="region of interest" description="Disordered" evidence="2">
    <location>
        <begin position="278"/>
        <end position="358"/>
    </location>
</feature>
<dbReference type="InterPro" id="IPR048839">
    <property type="entry name" value="SPATA2_PUB-like"/>
</dbReference>
<dbReference type="AlphaFoldDB" id="A0AA88MZP8"/>
<feature type="domain" description="Spermatogenesis-associated protein 2 PUB-like" evidence="3">
    <location>
        <begin position="83"/>
        <end position="185"/>
    </location>
</feature>
<dbReference type="GO" id="GO:0005737">
    <property type="term" value="C:cytoplasm"/>
    <property type="evidence" value="ECO:0007669"/>
    <property type="project" value="TreeGrafter"/>
</dbReference>
<feature type="region of interest" description="Disordered" evidence="2">
    <location>
        <begin position="523"/>
        <end position="559"/>
    </location>
</feature>
<keyword evidence="5" id="KW-1185">Reference proteome</keyword>
<evidence type="ECO:0000313" key="5">
    <source>
        <dbReference type="Proteomes" id="UP001187415"/>
    </source>
</evidence>
<evidence type="ECO:0000256" key="1">
    <source>
        <dbReference type="ARBA" id="ARBA00038142"/>
    </source>
</evidence>
<dbReference type="PANTHER" id="PTHR15326:SF9">
    <property type="entry name" value="SPERMATOGENESIS-ASSOCIATED PROTEIN 2"/>
    <property type="match status" value="1"/>
</dbReference>
<feature type="region of interest" description="Disordered" evidence="2">
    <location>
        <begin position="432"/>
        <end position="489"/>
    </location>
</feature>
<dbReference type="Gene3D" id="1.20.58.2190">
    <property type="match status" value="1"/>
</dbReference>
<protein>
    <recommendedName>
        <fullName evidence="3">Spermatogenesis-associated protein 2 PUB-like domain-containing protein</fullName>
    </recommendedName>
</protein>
<feature type="compositionally biased region" description="Basic and acidic residues" evidence="2">
    <location>
        <begin position="433"/>
        <end position="452"/>
    </location>
</feature>
<gene>
    <name evidence="4" type="ORF">Q5P01_008456</name>
</gene>
<proteinExistence type="inferred from homology"/>
<comment type="caution">
    <text evidence="4">The sequence shown here is derived from an EMBL/GenBank/DDBJ whole genome shotgun (WGS) entry which is preliminary data.</text>
</comment>
<feature type="region of interest" description="Disordered" evidence="2">
    <location>
        <begin position="205"/>
        <end position="232"/>
    </location>
</feature>
<accession>A0AA88MZP8</accession>
<comment type="similarity">
    <text evidence="1">Belongs to the SPATA2 family.</text>
</comment>
<dbReference type="Pfam" id="PF21388">
    <property type="entry name" value="SPATA2_PUB-like"/>
    <property type="match status" value="1"/>
</dbReference>
<dbReference type="PANTHER" id="PTHR15326">
    <property type="entry name" value="SPERMATOGENESIS-ASSOCIATED PROTEIN 2/TAMOZHENNIC"/>
    <property type="match status" value="1"/>
</dbReference>
<name>A0AA88MZP8_CHASR</name>
<feature type="compositionally biased region" description="Basic and acidic residues" evidence="2">
    <location>
        <begin position="467"/>
        <end position="476"/>
    </location>
</feature>
<feature type="region of interest" description="Disordered" evidence="2">
    <location>
        <begin position="371"/>
        <end position="418"/>
    </location>
</feature>
<dbReference type="Proteomes" id="UP001187415">
    <property type="component" value="Unassembled WGS sequence"/>
</dbReference>
<dbReference type="EMBL" id="JAUPFM010000006">
    <property type="protein sequence ID" value="KAK2848622.1"/>
    <property type="molecule type" value="Genomic_DNA"/>
</dbReference>
<evidence type="ECO:0000313" key="4">
    <source>
        <dbReference type="EMBL" id="KAK2848622.1"/>
    </source>
</evidence>